<dbReference type="InterPro" id="IPR033940">
    <property type="entry name" value="IPMI_Swivel"/>
</dbReference>
<keyword evidence="9 10" id="KW-0100">Branched-chain amino acid biosynthesis</keyword>
<evidence type="ECO:0000313" key="12">
    <source>
        <dbReference type="EMBL" id="OGG59032.1"/>
    </source>
</evidence>
<dbReference type="GO" id="GO:0003861">
    <property type="term" value="F:3-isopropylmalate dehydratase activity"/>
    <property type="evidence" value="ECO:0007669"/>
    <property type="project" value="UniProtKB-UniRule"/>
</dbReference>
<comment type="catalytic activity">
    <reaction evidence="1 10">
        <text>(2R,3S)-3-isopropylmalate = (2S)-2-isopropylmalate</text>
        <dbReference type="Rhea" id="RHEA:32287"/>
        <dbReference type="ChEBI" id="CHEBI:1178"/>
        <dbReference type="ChEBI" id="CHEBI:35121"/>
        <dbReference type="EC" id="4.2.1.33"/>
    </reaction>
</comment>
<evidence type="ECO:0000256" key="6">
    <source>
        <dbReference type="ARBA" id="ARBA00022430"/>
    </source>
</evidence>
<dbReference type="CDD" id="cd01577">
    <property type="entry name" value="IPMI_Swivel"/>
    <property type="match status" value="1"/>
</dbReference>
<evidence type="ECO:0000313" key="13">
    <source>
        <dbReference type="Proteomes" id="UP000178042"/>
    </source>
</evidence>
<evidence type="ECO:0000256" key="4">
    <source>
        <dbReference type="ARBA" id="ARBA00009845"/>
    </source>
</evidence>
<name>A0A1F6DDC9_9BACT</name>
<dbReference type="GO" id="GO:0009316">
    <property type="term" value="C:3-isopropylmalate dehydratase complex"/>
    <property type="evidence" value="ECO:0007669"/>
    <property type="project" value="InterPro"/>
</dbReference>
<dbReference type="HAMAP" id="MF_01031">
    <property type="entry name" value="LeuD_type1"/>
    <property type="match status" value="1"/>
</dbReference>
<dbReference type="InterPro" id="IPR050075">
    <property type="entry name" value="LeuD"/>
</dbReference>
<keyword evidence="8 10" id="KW-0456">Lyase</keyword>
<dbReference type="InterPro" id="IPR000573">
    <property type="entry name" value="AconitaseA/IPMdHydase_ssu_swvl"/>
</dbReference>
<comment type="similarity">
    <text evidence="4 10">Belongs to the LeuD family. LeuD type 1 subfamily.</text>
</comment>
<evidence type="ECO:0000256" key="7">
    <source>
        <dbReference type="ARBA" id="ARBA00022605"/>
    </source>
</evidence>
<evidence type="ECO:0000256" key="9">
    <source>
        <dbReference type="ARBA" id="ARBA00023304"/>
    </source>
</evidence>
<dbReference type="Gene3D" id="3.20.19.10">
    <property type="entry name" value="Aconitase, domain 4"/>
    <property type="match status" value="1"/>
</dbReference>
<dbReference type="UniPathway" id="UPA00048">
    <property type="reaction ID" value="UER00071"/>
</dbReference>
<dbReference type="InterPro" id="IPR004431">
    <property type="entry name" value="3-IsopropMal_deHydase_ssu"/>
</dbReference>
<comment type="caution">
    <text evidence="12">The sequence shown here is derived from an EMBL/GenBank/DDBJ whole genome shotgun (WGS) entry which is preliminary data.</text>
</comment>
<dbReference type="SUPFAM" id="SSF52016">
    <property type="entry name" value="LeuD/IlvD-like"/>
    <property type="match status" value="1"/>
</dbReference>
<dbReference type="FunFam" id="3.20.19.10:FF:000003">
    <property type="entry name" value="3-isopropylmalate dehydratase small subunit"/>
    <property type="match status" value="1"/>
</dbReference>
<gene>
    <name evidence="10" type="primary">leuD</name>
    <name evidence="12" type="ORF">A3C86_01460</name>
</gene>
<evidence type="ECO:0000256" key="10">
    <source>
        <dbReference type="HAMAP-Rule" id="MF_01031"/>
    </source>
</evidence>
<evidence type="ECO:0000256" key="8">
    <source>
        <dbReference type="ARBA" id="ARBA00023239"/>
    </source>
</evidence>
<reference evidence="12 13" key="1">
    <citation type="journal article" date="2016" name="Nat. Commun.">
        <title>Thousands of microbial genomes shed light on interconnected biogeochemical processes in an aquifer system.</title>
        <authorList>
            <person name="Anantharaman K."/>
            <person name="Brown C.T."/>
            <person name="Hug L.A."/>
            <person name="Sharon I."/>
            <person name="Castelle C.J."/>
            <person name="Probst A.J."/>
            <person name="Thomas B.C."/>
            <person name="Singh A."/>
            <person name="Wilkins M.J."/>
            <person name="Karaoz U."/>
            <person name="Brodie E.L."/>
            <person name="Williams K.H."/>
            <person name="Hubbard S.S."/>
            <person name="Banfield J.F."/>
        </authorList>
    </citation>
    <scope>NUCLEOTIDE SEQUENCE [LARGE SCALE GENOMIC DNA]</scope>
</reference>
<comment type="function">
    <text evidence="2 10">Catalyzes the isomerization between 2-isopropylmalate and 3-isopropylmalate, via the formation of 2-isopropylmaleate.</text>
</comment>
<dbReference type="InterPro" id="IPR015928">
    <property type="entry name" value="Aconitase/3IPM_dehydase_swvl"/>
</dbReference>
<dbReference type="EMBL" id="MFLD01000031">
    <property type="protein sequence ID" value="OGG59032.1"/>
    <property type="molecule type" value="Genomic_DNA"/>
</dbReference>
<dbReference type="NCBIfam" id="NF002458">
    <property type="entry name" value="PRK01641.1"/>
    <property type="match status" value="1"/>
</dbReference>
<keyword evidence="6 10" id="KW-0432">Leucine biosynthesis</keyword>
<evidence type="ECO:0000259" key="11">
    <source>
        <dbReference type="Pfam" id="PF00694"/>
    </source>
</evidence>
<evidence type="ECO:0000256" key="3">
    <source>
        <dbReference type="ARBA" id="ARBA00004729"/>
    </source>
</evidence>
<keyword evidence="7 10" id="KW-0028">Amino-acid biosynthesis</keyword>
<sequence>MKITQFKNLSSSLMPLHRDDVDTDQIIPARFLTATDKKGFGEHLFMDLRFEEDGVTPKPDFVLNQKQYKNAKILLAHENFGCGSSREHAPWALLGYGFNAVIAISFADIFRNNSAKNGLLVVELPRDVIDMMHADVLKDPKEKATINLEQQTSIWKGKAYNFPINPFVKKCMLEGLDDIGYTMSFADQISVYEKRRDSVNAT</sequence>
<evidence type="ECO:0000256" key="2">
    <source>
        <dbReference type="ARBA" id="ARBA00002695"/>
    </source>
</evidence>
<dbReference type="PANTHER" id="PTHR43345">
    <property type="entry name" value="3-ISOPROPYLMALATE DEHYDRATASE SMALL SUBUNIT 2-RELATED-RELATED"/>
    <property type="match status" value="1"/>
</dbReference>
<dbReference type="GO" id="GO:0009098">
    <property type="term" value="P:L-leucine biosynthetic process"/>
    <property type="evidence" value="ECO:0007669"/>
    <property type="project" value="UniProtKB-UniRule"/>
</dbReference>
<dbReference type="Proteomes" id="UP000178042">
    <property type="component" value="Unassembled WGS sequence"/>
</dbReference>
<organism evidence="12 13">
    <name type="scientific">Candidatus Kaiserbacteria bacterium RIFCSPHIGHO2_02_FULL_49_16</name>
    <dbReference type="NCBI Taxonomy" id="1798490"/>
    <lineage>
        <taxon>Bacteria</taxon>
        <taxon>Candidatus Kaiseribacteriota</taxon>
    </lineage>
</organism>
<dbReference type="AlphaFoldDB" id="A0A1F6DDC9"/>
<dbReference type="NCBIfam" id="TIGR00171">
    <property type="entry name" value="leuD"/>
    <property type="match status" value="1"/>
</dbReference>
<proteinExistence type="inferred from homology"/>
<evidence type="ECO:0000256" key="1">
    <source>
        <dbReference type="ARBA" id="ARBA00000491"/>
    </source>
</evidence>
<comment type="pathway">
    <text evidence="3 10">Amino-acid biosynthesis; L-leucine biosynthesis; L-leucine from 3-methyl-2-oxobutanoate: step 2/4.</text>
</comment>
<dbReference type="EC" id="4.2.1.33" evidence="10"/>
<accession>A0A1F6DDC9</accession>
<feature type="domain" description="Aconitase A/isopropylmalate dehydratase small subunit swivel" evidence="11">
    <location>
        <begin position="6"/>
        <end position="126"/>
    </location>
</feature>
<evidence type="ECO:0000256" key="5">
    <source>
        <dbReference type="ARBA" id="ARBA00011271"/>
    </source>
</evidence>
<dbReference type="PANTHER" id="PTHR43345:SF5">
    <property type="entry name" value="3-ISOPROPYLMALATE DEHYDRATASE SMALL SUBUNIT"/>
    <property type="match status" value="1"/>
</dbReference>
<protein>
    <recommendedName>
        <fullName evidence="10">3-isopropylmalate dehydratase small subunit</fullName>
        <ecNumber evidence="10">4.2.1.33</ecNumber>
    </recommendedName>
    <alternativeName>
        <fullName evidence="10">Alpha-IPM isomerase</fullName>
        <shortName evidence="10">IPMI</shortName>
    </alternativeName>
    <alternativeName>
        <fullName evidence="10">Isopropylmalate isomerase</fullName>
    </alternativeName>
</protein>
<comment type="subunit">
    <text evidence="5 10">Heterodimer of LeuC and LeuD.</text>
</comment>
<dbReference type="Pfam" id="PF00694">
    <property type="entry name" value="Aconitase_C"/>
    <property type="match status" value="1"/>
</dbReference>